<dbReference type="RefSeq" id="WP_193953288.1">
    <property type="nucleotide sequence ID" value="NZ_JADEYS010000009.1"/>
</dbReference>
<feature type="region of interest" description="Disordered" evidence="1">
    <location>
        <begin position="322"/>
        <end position="343"/>
    </location>
</feature>
<sequence length="643" mass="72026">MSILGTDSIERTQVKKLALSGFDGSAMASLELFLSKENGLRVVGADQADLLIVNGDQGIDPDELKATYTEKYSKPGILISVRDLSWPGFILLKKPYSSDELLDAIRTQSVSGSGSADAHLRAETRVAAIMGIEEPAGTSRNEAYDSYMSRVGAGQEVIDSLNSEKSLKAQKKMLLQEKLRRGKEAAKRAAEHASRRHQELSASVVEEKPEVKHVQSERLVSSDAEDEVRELLRQAEEAQKAAKVKALKEAQEAKSRVDDARKELEKLEEHKREAARLEAERKEIERKEAERKEAARIVAEEKAAAKRAAEKKALAERRLAEKKAQERKVAEQHAAEKKAAAHREALKKAKFEAEAKAAAEKLSAEKLAAEKKAAEKRARVKAKAAEEARKAKELVAKKHKSLVEKGALKLIPDAPDVVSRKKTSAQPAIKSVKKSTAIINDDEMVYRCCGNLADVDVTRPDERRRIYFNTDGALLYWLPLAVKKAKLSNTPVEIAGLPRCFVYLPEEDRFFGDFGEDLLLQYALSRFGFGELDLKERLDLAVSKPESTGDKKTLEDRDAMIWKIALWTARGRLNQRMDPEKVYKLKERPDFSRMIEIPHAPEITELWFDHRLSALDIVRILNVPQRYVFAYMSAADALGWLQE</sequence>
<reference evidence="2" key="1">
    <citation type="submission" date="2020-10" db="EMBL/GenBank/DDBJ databases">
        <title>Bacterium isolated from coastal waters sediment.</title>
        <authorList>
            <person name="Chen R.-J."/>
            <person name="Lu D.-C."/>
            <person name="Zhu K.-L."/>
            <person name="Du Z.-J."/>
        </authorList>
    </citation>
    <scope>NUCLEOTIDE SEQUENCE</scope>
    <source>
        <strain evidence="2">N1Y112</strain>
    </source>
</reference>
<protein>
    <submittedName>
        <fullName evidence="2">Uncharacterized protein</fullName>
    </submittedName>
</protein>
<organism evidence="2 3">
    <name type="scientific">Pontibacterium sinense</name>
    <dbReference type="NCBI Taxonomy" id="2781979"/>
    <lineage>
        <taxon>Bacteria</taxon>
        <taxon>Pseudomonadati</taxon>
        <taxon>Pseudomonadota</taxon>
        <taxon>Gammaproteobacteria</taxon>
        <taxon>Oceanospirillales</taxon>
        <taxon>Oceanospirillaceae</taxon>
        <taxon>Pontibacterium</taxon>
    </lineage>
</organism>
<proteinExistence type="predicted"/>
<feature type="compositionally biased region" description="Basic and acidic residues" evidence="1">
    <location>
        <begin position="180"/>
        <end position="216"/>
    </location>
</feature>
<feature type="region of interest" description="Disordered" evidence="1">
    <location>
        <begin position="180"/>
        <end position="223"/>
    </location>
</feature>
<name>A0A8J7JZH6_9GAMM</name>
<comment type="caution">
    <text evidence="2">The sequence shown here is derived from an EMBL/GenBank/DDBJ whole genome shotgun (WGS) entry which is preliminary data.</text>
</comment>
<evidence type="ECO:0000313" key="2">
    <source>
        <dbReference type="EMBL" id="MBE9397739.1"/>
    </source>
</evidence>
<dbReference type="AlphaFoldDB" id="A0A8J7JZH6"/>
<evidence type="ECO:0000313" key="3">
    <source>
        <dbReference type="Proteomes" id="UP000640333"/>
    </source>
</evidence>
<evidence type="ECO:0000256" key="1">
    <source>
        <dbReference type="SAM" id="MobiDB-lite"/>
    </source>
</evidence>
<dbReference type="Proteomes" id="UP000640333">
    <property type="component" value="Unassembled WGS sequence"/>
</dbReference>
<keyword evidence="3" id="KW-1185">Reference proteome</keyword>
<dbReference type="EMBL" id="JADEYS010000009">
    <property type="protein sequence ID" value="MBE9397739.1"/>
    <property type="molecule type" value="Genomic_DNA"/>
</dbReference>
<accession>A0A8J7JZH6</accession>
<gene>
    <name evidence="2" type="ORF">IOQ59_10760</name>
</gene>